<keyword evidence="1" id="KW-0863">Zinc-finger</keyword>
<dbReference type="Gene3D" id="3.30.40.10">
    <property type="entry name" value="Zinc/RING finger domain, C3HC4 (zinc finger)"/>
    <property type="match status" value="1"/>
</dbReference>
<name>A0A7S1VDY6_9STRA</name>
<proteinExistence type="predicted"/>
<keyword evidence="1" id="KW-0862">Zinc</keyword>
<feature type="region of interest" description="Disordered" evidence="2">
    <location>
        <begin position="133"/>
        <end position="166"/>
    </location>
</feature>
<dbReference type="GO" id="GO:0008270">
    <property type="term" value="F:zinc ion binding"/>
    <property type="evidence" value="ECO:0007669"/>
    <property type="project" value="UniProtKB-KW"/>
</dbReference>
<feature type="region of interest" description="Disordered" evidence="2">
    <location>
        <begin position="51"/>
        <end position="72"/>
    </location>
</feature>
<dbReference type="InterPro" id="IPR039903">
    <property type="entry name" value="Zswim2"/>
</dbReference>
<evidence type="ECO:0000256" key="2">
    <source>
        <dbReference type="SAM" id="MobiDB-lite"/>
    </source>
</evidence>
<evidence type="ECO:0000313" key="4">
    <source>
        <dbReference type="EMBL" id="CAD9296598.1"/>
    </source>
</evidence>
<evidence type="ECO:0000259" key="3">
    <source>
        <dbReference type="PROSITE" id="PS50089"/>
    </source>
</evidence>
<gene>
    <name evidence="4" type="ORF">GOCE00092_LOCUS19554</name>
</gene>
<feature type="domain" description="RING-type" evidence="3">
    <location>
        <begin position="80"/>
        <end position="128"/>
    </location>
</feature>
<evidence type="ECO:0000256" key="1">
    <source>
        <dbReference type="PROSITE-ProRule" id="PRU00175"/>
    </source>
</evidence>
<organism evidence="4">
    <name type="scientific">Grammatophora oceanica</name>
    <dbReference type="NCBI Taxonomy" id="210454"/>
    <lineage>
        <taxon>Eukaryota</taxon>
        <taxon>Sar</taxon>
        <taxon>Stramenopiles</taxon>
        <taxon>Ochrophyta</taxon>
        <taxon>Bacillariophyta</taxon>
        <taxon>Fragilariophyceae</taxon>
        <taxon>Fragilariophycidae</taxon>
        <taxon>Rhabdonematales</taxon>
        <taxon>Grammatophoraceae</taxon>
        <taxon>Grammatophora</taxon>
    </lineage>
</organism>
<protein>
    <recommendedName>
        <fullName evidence="3">RING-type domain-containing protein</fullName>
    </recommendedName>
</protein>
<dbReference type="Pfam" id="PF13639">
    <property type="entry name" value="zf-RING_2"/>
    <property type="match status" value="1"/>
</dbReference>
<dbReference type="PROSITE" id="PS50089">
    <property type="entry name" value="ZF_RING_2"/>
    <property type="match status" value="1"/>
</dbReference>
<dbReference type="GO" id="GO:0061630">
    <property type="term" value="F:ubiquitin protein ligase activity"/>
    <property type="evidence" value="ECO:0007669"/>
    <property type="project" value="InterPro"/>
</dbReference>
<sequence>MGLPSNSDLIYQQAWLSTELQHMFEIMSNRQVGGCATDVMANRKVQAKFAKLSSGNDDQEDDGDEAASTKRKSLDENADCPICFDEMSMDTTASASITFCRAACGSNFHATCMRAWLQQGSTTCPNCRQPWEDGSNKGSAATNKEGYTNLGNLQGQEAQRDESTYSEWYGGSPYHRRKKYRRRW</sequence>
<dbReference type="AlphaFoldDB" id="A0A7S1VDY6"/>
<dbReference type="PANTHER" id="PTHR21540">
    <property type="entry name" value="RING FINGER AND SWIM DOMAIN-CONTAINING PROTEIN 2"/>
    <property type="match status" value="1"/>
</dbReference>
<dbReference type="EMBL" id="HBGK01037718">
    <property type="protein sequence ID" value="CAD9296598.1"/>
    <property type="molecule type" value="Transcribed_RNA"/>
</dbReference>
<keyword evidence="1" id="KW-0479">Metal-binding</keyword>
<dbReference type="InterPro" id="IPR013083">
    <property type="entry name" value="Znf_RING/FYVE/PHD"/>
</dbReference>
<accession>A0A7S1VDY6</accession>
<dbReference type="PANTHER" id="PTHR21540:SF0">
    <property type="entry name" value="PHD FAMILY PROTEIN"/>
    <property type="match status" value="1"/>
</dbReference>
<dbReference type="SUPFAM" id="SSF57850">
    <property type="entry name" value="RING/U-box"/>
    <property type="match status" value="1"/>
</dbReference>
<feature type="compositionally biased region" description="Polar residues" evidence="2">
    <location>
        <begin position="136"/>
        <end position="157"/>
    </location>
</feature>
<reference evidence="4" key="1">
    <citation type="submission" date="2021-01" db="EMBL/GenBank/DDBJ databases">
        <authorList>
            <person name="Corre E."/>
            <person name="Pelletier E."/>
            <person name="Niang G."/>
            <person name="Scheremetjew M."/>
            <person name="Finn R."/>
            <person name="Kale V."/>
            <person name="Holt S."/>
            <person name="Cochrane G."/>
            <person name="Meng A."/>
            <person name="Brown T."/>
            <person name="Cohen L."/>
        </authorList>
    </citation>
    <scope>NUCLEOTIDE SEQUENCE</scope>
    <source>
        <strain evidence="4">CCMP 410</strain>
    </source>
</reference>
<dbReference type="InterPro" id="IPR001841">
    <property type="entry name" value="Znf_RING"/>
</dbReference>